<evidence type="ECO:0000256" key="3">
    <source>
        <dbReference type="PIRNR" id="PIRNR005067"/>
    </source>
</evidence>
<dbReference type="GO" id="GO:0001731">
    <property type="term" value="P:formation of translation preinitiation complex"/>
    <property type="evidence" value="ECO:0007669"/>
    <property type="project" value="TreeGrafter"/>
</dbReference>
<comment type="similarity">
    <text evidence="3">Belongs to the TMA20 family.</text>
</comment>
<name>A0A2T9XWY0_9FUNG</name>
<dbReference type="EMBL" id="MBFT01001273">
    <property type="protein sequence ID" value="PVU84588.1"/>
    <property type="molecule type" value="Genomic_DNA"/>
</dbReference>
<dbReference type="InterPro" id="IPR015947">
    <property type="entry name" value="PUA-like_sf"/>
</dbReference>
<dbReference type="InterPro" id="IPR002478">
    <property type="entry name" value="PUA"/>
</dbReference>
<dbReference type="Proteomes" id="UP000245699">
    <property type="component" value="Unassembled WGS sequence"/>
</dbReference>
<feature type="domain" description="PUA" evidence="4">
    <location>
        <begin position="62"/>
        <end position="142"/>
    </location>
</feature>
<dbReference type="InterPro" id="IPR016437">
    <property type="entry name" value="MCT-1/Tma20"/>
</dbReference>
<evidence type="ECO:0000256" key="2">
    <source>
        <dbReference type="ARBA" id="ARBA00022490"/>
    </source>
</evidence>
<proteinExistence type="inferred from homology"/>
<dbReference type="Pfam" id="PF01472">
    <property type="entry name" value="PUA"/>
    <property type="match status" value="1"/>
</dbReference>
<organism evidence="5 6">
    <name type="scientific">Furculomyces boomerangus</name>
    <dbReference type="NCBI Taxonomy" id="61424"/>
    <lineage>
        <taxon>Eukaryota</taxon>
        <taxon>Fungi</taxon>
        <taxon>Fungi incertae sedis</taxon>
        <taxon>Zoopagomycota</taxon>
        <taxon>Kickxellomycotina</taxon>
        <taxon>Harpellomycetes</taxon>
        <taxon>Harpellales</taxon>
        <taxon>Harpellaceae</taxon>
        <taxon>Furculomyces</taxon>
    </lineage>
</organism>
<dbReference type="CDD" id="cd21155">
    <property type="entry name" value="PUA_MCTS-1-like"/>
    <property type="match status" value="1"/>
</dbReference>
<comment type="function">
    <text evidence="3">Involved in translation.</text>
</comment>
<reference evidence="5 6" key="1">
    <citation type="journal article" date="2018" name="MBio">
        <title>Comparative Genomics Reveals the Core Gene Toolbox for the Fungus-Insect Symbiosis.</title>
        <authorList>
            <person name="Wang Y."/>
            <person name="Stata M."/>
            <person name="Wang W."/>
            <person name="Stajich J.E."/>
            <person name="White M.M."/>
            <person name="Moncalvo J.M."/>
        </authorList>
    </citation>
    <scope>NUCLEOTIDE SEQUENCE [LARGE SCALE GENOMIC DNA]</scope>
    <source>
        <strain evidence="5 6">AUS-77-4</strain>
    </source>
</reference>
<evidence type="ECO:0000313" key="5">
    <source>
        <dbReference type="EMBL" id="PVU84588.1"/>
    </source>
</evidence>
<keyword evidence="2 3" id="KW-0963">Cytoplasm</keyword>
<keyword evidence="6" id="KW-1185">Reference proteome</keyword>
<dbReference type="SUPFAM" id="SSF88697">
    <property type="entry name" value="PUA domain-like"/>
    <property type="match status" value="1"/>
</dbReference>
<dbReference type="Pfam" id="PF17832">
    <property type="entry name" value="Pre-PUA"/>
    <property type="match status" value="1"/>
</dbReference>
<dbReference type="SMART" id="SM00359">
    <property type="entry name" value="PUA"/>
    <property type="match status" value="1"/>
</dbReference>
<gene>
    <name evidence="5" type="ORF">BB559_007540</name>
</gene>
<dbReference type="NCBIfam" id="TIGR00451">
    <property type="entry name" value="unchar_dom_2"/>
    <property type="match status" value="1"/>
</dbReference>
<dbReference type="PROSITE" id="PS50890">
    <property type="entry name" value="PUA"/>
    <property type="match status" value="1"/>
</dbReference>
<dbReference type="STRING" id="61424.A0A2T9XWY0"/>
<dbReference type="PANTHER" id="PTHR22798:SF0">
    <property type="entry name" value="MALIGNANT T-CELL-AMPLIFIED SEQUENCE 1"/>
    <property type="match status" value="1"/>
</dbReference>
<dbReference type="PIRSF" id="PIRSF005067">
    <property type="entry name" value="Tma_RNA-bind_prd"/>
    <property type="match status" value="1"/>
</dbReference>
<dbReference type="Gene3D" id="3.10.400.20">
    <property type="match status" value="1"/>
</dbReference>
<dbReference type="AlphaFoldDB" id="A0A2T9XWY0"/>
<dbReference type="GO" id="GO:0005737">
    <property type="term" value="C:cytoplasm"/>
    <property type="evidence" value="ECO:0007669"/>
    <property type="project" value="UniProtKB-SubCell"/>
</dbReference>
<comment type="subcellular location">
    <subcellularLocation>
        <location evidence="1 3">Cytoplasm</location>
    </subcellularLocation>
</comment>
<evidence type="ECO:0000259" key="4">
    <source>
        <dbReference type="SMART" id="SM00359"/>
    </source>
</evidence>
<protein>
    <recommendedName>
        <fullName evidence="3">Translation machinery-associated protein 20</fullName>
    </recommendedName>
</protein>
<evidence type="ECO:0000313" key="6">
    <source>
        <dbReference type="Proteomes" id="UP000245699"/>
    </source>
</evidence>
<accession>A0A2T9XWY0</accession>
<sequence length="151" mass="16655">MYPNIEPVIDEIIPKKATLMLVKTKERISLYTIDGNVLFFQHFDEPLVPTLRILHQYPDILPKVQVDRGAIKFVLSGANIMCPGLTSPGARLPETDLPEGSIVAVMAEGKTHALAIGITKMSTDHMKSINKGNGVDLLHFLGDPLWKIVVD</sequence>
<dbReference type="GO" id="GO:0003723">
    <property type="term" value="F:RNA binding"/>
    <property type="evidence" value="ECO:0007669"/>
    <property type="project" value="InterPro"/>
</dbReference>
<dbReference type="InterPro" id="IPR041366">
    <property type="entry name" value="Pre-PUA"/>
</dbReference>
<dbReference type="InterPro" id="IPR004521">
    <property type="entry name" value="Uncharacterised_CHP00451"/>
</dbReference>
<comment type="caution">
    <text evidence="5">The sequence shown here is derived from an EMBL/GenBank/DDBJ whole genome shotgun (WGS) entry which is preliminary data.</text>
</comment>
<dbReference type="PANTHER" id="PTHR22798">
    <property type="entry name" value="MCT-1 PROTEIN"/>
    <property type="match status" value="1"/>
</dbReference>
<dbReference type="OrthoDB" id="10249667at2759"/>
<evidence type="ECO:0000256" key="1">
    <source>
        <dbReference type="ARBA" id="ARBA00004496"/>
    </source>
</evidence>